<evidence type="ECO:0008006" key="3">
    <source>
        <dbReference type="Google" id="ProtNLM"/>
    </source>
</evidence>
<evidence type="ECO:0000313" key="2">
    <source>
        <dbReference type="Proteomes" id="UP001500742"/>
    </source>
</evidence>
<gene>
    <name evidence="1" type="ORF">GCM10022210_53570</name>
</gene>
<evidence type="ECO:0000313" key="1">
    <source>
        <dbReference type="EMBL" id="GAA3993045.1"/>
    </source>
</evidence>
<name>A0ABP7R879_9SPHI</name>
<accession>A0ABP7R879</accession>
<sequence>MRAVKIEVMVPFYSAKMLQDYDTPTVVDVQNRSYGYNGRKATEAENMILTVNWDLHADEAYTTDLLVERGIAVLNYIIYNARTFDEASTNLVLIAPRTVSSAKVVVKDGDGLILNIDQPLHYEAPPAFQEYFYSINDEGWAIGFSEMMENASNQLLEINLLVDANHAIYEGRYSEAVINCATAVEAHTFPILSLWFKSGFLNPSDKNAENLLIDLSSATKLELLFGTIKAEYLSTHSKLLEALKGINRLRNKIIHQGGRASRQEAFLALDSAAKLIYILHFLVTPGDLDQADT</sequence>
<organism evidence="1 2">
    <name type="scientific">Mucilaginibacter dorajii</name>
    <dbReference type="NCBI Taxonomy" id="692994"/>
    <lineage>
        <taxon>Bacteria</taxon>
        <taxon>Pseudomonadati</taxon>
        <taxon>Bacteroidota</taxon>
        <taxon>Sphingobacteriia</taxon>
        <taxon>Sphingobacteriales</taxon>
        <taxon>Sphingobacteriaceae</taxon>
        <taxon>Mucilaginibacter</taxon>
    </lineage>
</organism>
<dbReference type="Proteomes" id="UP001500742">
    <property type="component" value="Unassembled WGS sequence"/>
</dbReference>
<protein>
    <recommendedName>
        <fullName evidence="3">Apea-like HEPN domain-containing protein</fullName>
    </recommendedName>
</protein>
<proteinExistence type="predicted"/>
<keyword evidence="2" id="KW-1185">Reference proteome</keyword>
<dbReference type="EMBL" id="BAAAZC010000050">
    <property type="protein sequence ID" value="GAA3993045.1"/>
    <property type="molecule type" value="Genomic_DNA"/>
</dbReference>
<comment type="caution">
    <text evidence="1">The sequence shown here is derived from an EMBL/GenBank/DDBJ whole genome shotgun (WGS) entry which is preliminary data.</text>
</comment>
<reference evidence="2" key="1">
    <citation type="journal article" date="2019" name="Int. J. Syst. Evol. Microbiol.">
        <title>The Global Catalogue of Microorganisms (GCM) 10K type strain sequencing project: providing services to taxonomists for standard genome sequencing and annotation.</title>
        <authorList>
            <consortium name="The Broad Institute Genomics Platform"/>
            <consortium name="The Broad Institute Genome Sequencing Center for Infectious Disease"/>
            <person name="Wu L."/>
            <person name="Ma J."/>
        </authorList>
    </citation>
    <scope>NUCLEOTIDE SEQUENCE [LARGE SCALE GENOMIC DNA]</scope>
    <source>
        <strain evidence="2">JCM 16601</strain>
    </source>
</reference>